<evidence type="ECO:0000313" key="2">
    <source>
        <dbReference type="Proteomes" id="UP000321513"/>
    </source>
</evidence>
<dbReference type="RefSeq" id="WP_147205892.1">
    <property type="nucleotide sequence ID" value="NZ_BJYT01000028.1"/>
</dbReference>
<dbReference type="OrthoDB" id="513439at2"/>
<dbReference type="Proteomes" id="UP000321513">
    <property type="component" value="Unassembled WGS sequence"/>
</dbReference>
<evidence type="ECO:0000313" key="1">
    <source>
        <dbReference type="EMBL" id="GEO11779.1"/>
    </source>
</evidence>
<sequence>MEKLRIIVGGYIGLYPTGGATWDYIQYPLGLKLLGHDVYYIEDTMQYPVFQKNGSSWDDASRCVSYLKEMMESFGLEDRWAYRDIASGLSFGLSEQRILEICETANVFINISCSTYLRDEYLKIPHRILIDSDPMFTQIQYAIEIKNDSESRNWSTKKMIENHNYLFSFGENIGAEDCEIPTFNYKWHATRQPICLDLWKNNSRVSGKKFTSIMNWSGRKKLEYNNEEWGQKDVEFEKFKQVPALLPGVEFEVVVNKPLNKESNYCGIELEGLGWKILEPSTTVGNTKDYKAFILKSIGEFSVAKETYVKSNSGWFSCRSACYLAAGKPVITEETGWSKYIPSGNGVIAFDNISSAIEALKEINSNLPYHSKQAEQIARAYFSSDVVLLRMLEQLN</sequence>
<organism evidence="1 2">
    <name type="scientific">Segetibacter aerophilus</name>
    <dbReference type="NCBI Taxonomy" id="670293"/>
    <lineage>
        <taxon>Bacteria</taxon>
        <taxon>Pseudomonadati</taxon>
        <taxon>Bacteroidota</taxon>
        <taxon>Chitinophagia</taxon>
        <taxon>Chitinophagales</taxon>
        <taxon>Chitinophagaceae</taxon>
        <taxon>Segetibacter</taxon>
    </lineage>
</organism>
<comment type="caution">
    <text evidence="1">The sequence shown here is derived from an EMBL/GenBank/DDBJ whole genome shotgun (WGS) entry which is preliminary data.</text>
</comment>
<gene>
    <name evidence="1" type="ORF">SAE01_42750</name>
</gene>
<dbReference type="AlphaFoldDB" id="A0A512BII4"/>
<accession>A0A512BII4</accession>
<keyword evidence="2" id="KW-1185">Reference proteome</keyword>
<dbReference type="EMBL" id="BJYT01000028">
    <property type="protein sequence ID" value="GEO11779.1"/>
    <property type="molecule type" value="Genomic_DNA"/>
</dbReference>
<reference evidence="1 2" key="1">
    <citation type="submission" date="2019-07" db="EMBL/GenBank/DDBJ databases">
        <title>Whole genome shotgun sequence of Segetibacter aerophilus NBRC 106135.</title>
        <authorList>
            <person name="Hosoyama A."/>
            <person name="Uohara A."/>
            <person name="Ohji S."/>
            <person name="Ichikawa N."/>
        </authorList>
    </citation>
    <scope>NUCLEOTIDE SEQUENCE [LARGE SCALE GENOMIC DNA]</scope>
    <source>
        <strain evidence="1 2">NBRC 106135</strain>
    </source>
</reference>
<name>A0A512BII4_9BACT</name>
<evidence type="ECO:0008006" key="3">
    <source>
        <dbReference type="Google" id="ProtNLM"/>
    </source>
</evidence>
<protein>
    <recommendedName>
        <fullName evidence="3">Glycosyl transferase family 1</fullName>
    </recommendedName>
</protein>
<proteinExistence type="predicted"/>